<reference evidence="2" key="1">
    <citation type="journal article" date="2015" name="Nature">
        <title>rRNA introns, odd ribosomes, and small enigmatic genomes across a large radiation of phyla.</title>
        <authorList>
            <person name="Brown C.T."/>
            <person name="Hug L.A."/>
            <person name="Thomas B.C."/>
            <person name="Sharon I."/>
            <person name="Castelle C.J."/>
            <person name="Singh A."/>
            <person name="Wilkins M.J."/>
            <person name="Williams K.H."/>
            <person name="Banfield J.F."/>
        </authorList>
    </citation>
    <scope>NUCLEOTIDE SEQUENCE [LARGE SCALE GENOMIC DNA]</scope>
</reference>
<dbReference type="Gene3D" id="3.20.20.140">
    <property type="entry name" value="Metal-dependent hydrolases"/>
    <property type="match status" value="2"/>
</dbReference>
<dbReference type="InterPro" id="IPR032466">
    <property type="entry name" value="Metal_Hydrolase"/>
</dbReference>
<evidence type="ECO:0000313" key="3">
    <source>
        <dbReference type="Proteomes" id="UP000034036"/>
    </source>
</evidence>
<dbReference type="PATRIC" id="fig|1618659.3.peg.646"/>
<dbReference type="InterPro" id="IPR050378">
    <property type="entry name" value="Metallo-dep_Hydrolases_sf"/>
</dbReference>
<dbReference type="PANTHER" id="PTHR11647:SF1">
    <property type="entry name" value="COLLAPSIN RESPONSE MEDIATOR PROTEIN"/>
    <property type="match status" value="1"/>
</dbReference>
<dbReference type="GO" id="GO:0016810">
    <property type="term" value="F:hydrolase activity, acting on carbon-nitrogen (but not peptide) bonds"/>
    <property type="evidence" value="ECO:0007669"/>
    <property type="project" value="InterPro"/>
</dbReference>
<dbReference type="STRING" id="1618659.UV11_C0017G0003"/>
<accession>A0A0G0ZF20</accession>
<dbReference type="Pfam" id="PF07969">
    <property type="entry name" value="Amidohydro_3"/>
    <property type="match status" value="1"/>
</dbReference>
<dbReference type="SUPFAM" id="SSF51556">
    <property type="entry name" value="Metallo-dependent hydrolases"/>
    <property type="match status" value="1"/>
</dbReference>
<gene>
    <name evidence="2" type="ORF">UV11_C0017G0003</name>
</gene>
<dbReference type="InterPro" id="IPR013108">
    <property type="entry name" value="Amidohydro_3"/>
</dbReference>
<sequence length="513" mass="56266">MISNRRSEKADVGIKGDKISFIGNLSDASADKIIDATGKHVSAGFIDITCHSDTHWTLFSDPSQESLLTQGITTILGGNCGASLAPLVKSSDISVVQRWTDINQINVNWHSLSEFFEELSRRKIGVNFATLVGHGILRRGVLGDEARHADVAEIASMEHLFKEAMEDGAFGLSTSLGSAHGRSADDQELRSLFRVVKENGGFTKHHLKDEGKNILPSIVELIRMARESGTGLHLSHFKILGRGAWPFFHDAIELLDSAENEGLRISADLFPYTKTGSALYQLLPPWILEGGSKDKILESLKNKNSRLEIKAFLKSLTLHYEKMIIASALKDSASVGKTVAELSNSSGLDPEEFIIRILEANQLACSIFNEVINIEHVSDFAKKSWVAIASDGVGYSFEKKNLFDLPHPRSFGAFPKAFEVFLKERDALRLEDLVYKMTELPASIVGLKQRGRLEKDNFADIVVFDFQNIGGPSEYGNPYLPSTGIEHVFVNGKAAVEGGKLSGTAAGRILRRA</sequence>
<dbReference type="Proteomes" id="UP000034036">
    <property type="component" value="Unassembled WGS sequence"/>
</dbReference>
<evidence type="ECO:0000313" key="2">
    <source>
        <dbReference type="EMBL" id="KKS47279.1"/>
    </source>
</evidence>
<dbReference type="PANTHER" id="PTHR11647">
    <property type="entry name" value="HYDRANTOINASE/DIHYDROPYRIMIDINASE FAMILY MEMBER"/>
    <property type="match status" value="1"/>
</dbReference>
<dbReference type="InterPro" id="IPR011059">
    <property type="entry name" value="Metal-dep_hydrolase_composite"/>
</dbReference>
<protein>
    <submittedName>
        <fullName evidence="2">D-aminoacylase (Aspartate, glutamate ETC)</fullName>
    </submittedName>
</protein>
<dbReference type="SUPFAM" id="SSF51338">
    <property type="entry name" value="Composite domain of metallo-dependent hydrolases"/>
    <property type="match status" value="1"/>
</dbReference>
<organism evidence="2 3">
    <name type="scientific">Candidatus Giovannonibacteria bacterium GW2011_GWF2_42_19</name>
    <dbReference type="NCBI Taxonomy" id="1618659"/>
    <lineage>
        <taxon>Bacteria</taxon>
        <taxon>Candidatus Giovannoniibacteriota</taxon>
    </lineage>
</organism>
<dbReference type="AlphaFoldDB" id="A0A0G0ZF20"/>
<proteinExistence type="predicted"/>
<feature type="domain" description="Amidohydrolase 3" evidence="1">
    <location>
        <begin position="32"/>
        <end position="235"/>
    </location>
</feature>
<name>A0A0G0ZF20_9BACT</name>
<comment type="caution">
    <text evidence="2">The sequence shown here is derived from an EMBL/GenBank/DDBJ whole genome shotgun (WGS) entry which is preliminary data.</text>
</comment>
<dbReference type="EMBL" id="LCDF01000017">
    <property type="protein sequence ID" value="KKS47279.1"/>
    <property type="molecule type" value="Genomic_DNA"/>
</dbReference>
<evidence type="ECO:0000259" key="1">
    <source>
        <dbReference type="Pfam" id="PF07969"/>
    </source>
</evidence>